<proteinExistence type="predicted"/>
<dbReference type="Proteomes" id="UP000315700">
    <property type="component" value="Chromosome"/>
</dbReference>
<evidence type="ECO:0000313" key="5">
    <source>
        <dbReference type="Proteomes" id="UP000315700"/>
    </source>
</evidence>
<evidence type="ECO:0000313" key="4">
    <source>
        <dbReference type="EMBL" id="QDT52485.1"/>
    </source>
</evidence>
<evidence type="ECO:0000256" key="1">
    <source>
        <dbReference type="SAM" id="Coils"/>
    </source>
</evidence>
<keyword evidence="3" id="KW-0732">Signal</keyword>
<keyword evidence="5" id="KW-1185">Reference proteome</keyword>
<dbReference type="OrthoDB" id="214204at2"/>
<evidence type="ECO:0008006" key="6">
    <source>
        <dbReference type="Google" id="ProtNLM"/>
    </source>
</evidence>
<organism evidence="4 5">
    <name type="scientific">Caulifigura coniformis</name>
    <dbReference type="NCBI Taxonomy" id="2527983"/>
    <lineage>
        <taxon>Bacteria</taxon>
        <taxon>Pseudomonadati</taxon>
        <taxon>Planctomycetota</taxon>
        <taxon>Planctomycetia</taxon>
        <taxon>Planctomycetales</taxon>
        <taxon>Planctomycetaceae</taxon>
        <taxon>Caulifigura</taxon>
    </lineage>
</organism>
<gene>
    <name evidence="4" type="ORF">Pan44_04970</name>
</gene>
<feature type="chain" id="PRO_5021967451" description="LTXXQ motif protein" evidence="3">
    <location>
        <begin position="30"/>
        <end position="140"/>
    </location>
</feature>
<protein>
    <recommendedName>
        <fullName evidence="6">LTXXQ motif protein</fullName>
    </recommendedName>
</protein>
<dbReference type="AlphaFoldDB" id="A0A517S8N4"/>
<feature type="signal peptide" evidence="3">
    <location>
        <begin position="1"/>
        <end position="29"/>
    </location>
</feature>
<dbReference type="EMBL" id="CP036271">
    <property type="protein sequence ID" value="QDT52485.1"/>
    <property type="molecule type" value="Genomic_DNA"/>
</dbReference>
<accession>A0A517S8N4</accession>
<dbReference type="KEGG" id="ccos:Pan44_04970"/>
<dbReference type="InParanoid" id="A0A517S8N4"/>
<dbReference type="RefSeq" id="WP_145026880.1">
    <property type="nucleotide sequence ID" value="NZ_CP036271.1"/>
</dbReference>
<evidence type="ECO:0000256" key="2">
    <source>
        <dbReference type="SAM" id="MobiDB-lite"/>
    </source>
</evidence>
<feature type="region of interest" description="Disordered" evidence="2">
    <location>
        <begin position="33"/>
        <end position="52"/>
    </location>
</feature>
<keyword evidence="1" id="KW-0175">Coiled coil</keyword>
<sequence length="140" mass="15436" precursor="true">MSRVRVAAVVSAALAVVAGVFPSPFSVIAKDAPAAKPGAQSDGPRRVPQHFGKLDLTGDQKTRIYAIQDQYEHRIDALLKEIEDLKLQRDGEIESVLSAGQRSELKKILDQAKVERVQRSRETEAAKKAYDAIKKKAEKK</sequence>
<feature type="region of interest" description="Disordered" evidence="2">
    <location>
        <begin position="120"/>
        <end position="140"/>
    </location>
</feature>
<name>A0A517S8N4_9PLAN</name>
<evidence type="ECO:0000256" key="3">
    <source>
        <dbReference type="SAM" id="SignalP"/>
    </source>
</evidence>
<feature type="coiled-coil region" evidence="1">
    <location>
        <begin position="68"/>
        <end position="95"/>
    </location>
</feature>
<reference evidence="4 5" key="1">
    <citation type="submission" date="2019-02" db="EMBL/GenBank/DDBJ databases">
        <title>Deep-cultivation of Planctomycetes and their phenomic and genomic characterization uncovers novel biology.</title>
        <authorList>
            <person name="Wiegand S."/>
            <person name="Jogler M."/>
            <person name="Boedeker C."/>
            <person name="Pinto D."/>
            <person name="Vollmers J."/>
            <person name="Rivas-Marin E."/>
            <person name="Kohn T."/>
            <person name="Peeters S.H."/>
            <person name="Heuer A."/>
            <person name="Rast P."/>
            <person name="Oberbeckmann S."/>
            <person name="Bunk B."/>
            <person name="Jeske O."/>
            <person name="Meyerdierks A."/>
            <person name="Storesund J.E."/>
            <person name="Kallscheuer N."/>
            <person name="Luecker S."/>
            <person name="Lage O.M."/>
            <person name="Pohl T."/>
            <person name="Merkel B.J."/>
            <person name="Hornburger P."/>
            <person name="Mueller R.-W."/>
            <person name="Bruemmer F."/>
            <person name="Labrenz M."/>
            <person name="Spormann A.M."/>
            <person name="Op den Camp H."/>
            <person name="Overmann J."/>
            <person name="Amann R."/>
            <person name="Jetten M.S.M."/>
            <person name="Mascher T."/>
            <person name="Medema M.H."/>
            <person name="Devos D.P."/>
            <person name="Kaster A.-K."/>
            <person name="Ovreas L."/>
            <person name="Rohde M."/>
            <person name="Galperin M.Y."/>
            <person name="Jogler C."/>
        </authorList>
    </citation>
    <scope>NUCLEOTIDE SEQUENCE [LARGE SCALE GENOMIC DNA]</scope>
    <source>
        <strain evidence="4 5">Pan44</strain>
    </source>
</reference>